<evidence type="ECO:0000256" key="5">
    <source>
        <dbReference type="ARBA" id="ARBA00048957"/>
    </source>
</evidence>
<feature type="compositionally biased region" description="Acidic residues" evidence="7">
    <location>
        <begin position="39"/>
        <end position="57"/>
    </location>
</feature>
<evidence type="ECO:0000256" key="1">
    <source>
        <dbReference type="ARBA" id="ARBA00012160"/>
    </source>
</evidence>
<evidence type="ECO:0000256" key="4">
    <source>
        <dbReference type="ARBA" id="ARBA00022691"/>
    </source>
</evidence>
<evidence type="ECO:0000256" key="2">
    <source>
        <dbReference type="ARBA" id="ARBA00022603"/>
    </source>
</evidence>
<comment type="catalytic activity">
    <reaction evidence="5">
        <text>an adenosine in mRNA + S-adenosyl-L-methionine = an N(6)-methyladenosine in mRNA + S-adenosyl-L-homocysteine + H(+)</text>
        <dbReference type="Rhea" id="RHEA:55584"/>
        <dbReference type="Rhea" id="RHEA-COMP:12414"/>
        <dbReference type="Rhea" id="RHEA-COMP:12417"/>
        <dbReference type="ChEBI" id="CHEBI:15378"/>
        <dbReference type="ChEBI" id="CHEBI:57856"/>
        <dbReference type="ChEBI" id="CHEBI:59789"/>
        <dbReference type="ChEBI" id="CHEBI:74411"/>
        <dbReference type="ChEBI" id="CHEBI:74449"/>
        <dbReference type="EC" id="2.1.1.348"/>
    </reaction>
</comment>
<feature type="compositionally biased region" description="Polar residues" evidence="7">
    <location>
        <begin position="17"/>
        <end position="31"/>
    </location>
</feature>
<gene>
    <name evidence="8" type="ORF">P167DRAFT_493774</name>
</gene>
<dbReference type="Proteomes" id="UP000277580">
    <property type="component" value="Unassembled WGS sequence"/>
</dbReference>
<proteinExistence type="inferred from homology"/>
<dbReference type="InterPro" id="IPR029063">
    <property type="entry name" value="SAM-dependent_MTases_sf"/>
</dbReference>
<reference evidence="8 9" key="1">
    <citation type="journal article" date="2018" name="Nat. Ecol. Evol.">
        <title>Pezizomycetes genomes reveal the molecular basis of ectomycorrhizal truffle lifestyle.</title>
        <authorList>
            <person name="Murat C."/>
            <person name="Payen T."/>
            <person name="Noel B."/>
            <person name="Kuo A."/>
            <person name="Morin E."/>
            <person name="Chen J."/>
            <person name="Kohler A."/>
            <person name="Krizsan K."/>
            <person name="Balestrini R."/>
            <person name="Da Silva C."/>
            <person name="Montanini B."/>
            <person name="Hainaut M."/>
            <person name="Levati E."/>
            <person name="Barry K.W."/>
            <person name="Belfiori B."/>
            <person name="Cichocki N."/>
            <person name="Clum A."/>
            <person name="Dockter R.B."/>
            <person name="Fauchery L."/>
            <person name="Guy J."/>
            <person name="Iotti M."/>
            <person name="Le Tacon F."/>
            <person name="Lindquist E.A."/>
            <person name="Lipzen A."/>
            <person name="Malagnac F."/>
            <person name="Mello A."/>
            <person name="Molinier V."/>
            <person name="Miyauchi S."/>
            <person name="Poulain J."/>
            <person name="Riccioni C."/>
            <person name="Rubini A."/>
            <person name="Sitrit Y."/>
            <person name="Splivallo R."/>
            <person name="Traeger S."/>
            <person name="Wang M."/>
            <person name="Zifcakova L."/>
            <person name="Wipf D."/>
            <person name="Zambonelli A."/>
            <person name="Paolocci F."/>
            <person name="Nowrousian M."/>
            <person name="Ottonello S."/>
            <person name="Baldrian P."/>
            <person name="Spatafora J.W."/>
            <person name="Henrissat B."/>
            <person name="Nagy L.G."/>
            <person name="Aury J.M."/>
            <person name="Wincker P."/>
            <person name="Grigoriev I.V."/>
            <person name="Bonfante P."/>
            <person name="Martin F.M."/>
        </authorList>
    </citation>
    <scope>NUCLEOTIDE SEQUENCE [LARGE SCALE GENOMIC DNA]</scope>
    <source>
        <strain evidence="8 9">CCBAS932</strain>
    </source>
</reference>
<keyword evidence="2" id="KW-0489">Methyltransferase</keyword>
<dbReference type="SUPFAM" id="SSF53335">
    <property type="entry name" value="S-adenosyl-L-methionine-dependent methyltransferases"/>
    <property type="match status" value="1"/>
</dbReference>
<keyword evidence="9" id="KW-1185">Reference proteome</keyword>
<organism evidence="8 9">
    <name type="scientific">Morchella conica CCBAS932</name>
    <dbReference type="NCBI Taxonomy" id="1392247"/>
    <lineage>
        <taxon>Eukaryota</taxon>
        <taxon>Fungi</taxon>
        <taxon>Dikarya</taxon>
        <taxon>Ascomycota</taxon>
        <taxon>Pezizomycotina</taxon>
        <taxon>Pezizomycetes</taxon>
        <taxon>Pezizales</taxon>
        <taxon>Morchellaceae</taxon>
        <taxon>Morchella</taxon>
    </lineage>
</organism>
<feature type="region of interest" description="Disordered" evidence="7">
    <location>
        <begin position="1"/>
        <end position="60"/>
    </location>
</feature>
<evidence type="ECO:0000256" key="6">
    <source>
        <dbReference type="PROSITE-ProRule" id="PRU00489"/>
    </source>
</evidence>
<dbReference type="GO" id="GO:0005634">
    <property type="term" value="C:nucleus"/>
    <property type="evidence" value="ECO:0007669"/>
    <property type="project" value="TreeGrafter"/>
</dbReference>
<dbReference type="OrthoDB" id="10262526at2759"/>
<accession>A0A3N4KDT4</accession>
<dbReference type="GO" id="GO:0036396">
    <property type="term" value="C:RNA N6-methyladenosine methyltransferase complex"/>
    <property type="evidence" value="ECO:0007669"/>
    <property type="project" value="TreeGrafter"/>
</dbReference>
<protein>
    <recommendedName>
        <fullName evidence="1">mRNA m(6)A methyltransferase</fullName>
        <ecNumber evidence="1">2.1.1.348</ecNumber>
    </recommendedName>
</protein>
<dbReference type="GO" id="GO:0032259">
    <property type="term" value="P:methylation"/>
    <property type="evidence" value="ECO:0007669"/>
    <property type="project" value="UniProtKB-KW"/>
</dbReference>
<dbReference type="EMBL" id="ML119160">
    <property type="protein sequence ID" value="RPB08686.1"/>
    <property type="molecule type" value="Genomic_DNA"/>
</dbReference>
<comment type="similarity">
    <text evidence="6">Belongs to the MT-A70-like family.</text>
</comment>
<dbReference type="STRING" id="1392247.A0A3N4KDT4"/>
<keyword evidence="3" id="KW-0808">Transferase</keyword>
<dbReference type="InParanoid" id="A0A3N4KDT4"/>
<dbReference type="Pfam" id="PF05063">
    <property type="entry name" value="MT-A70"/>
    <property type="match status" value="1"/>
</dbReference>
<evidence type="ECO:0000256" key="7">
    <source>
        <dbReference type="SAM" id="MobiDB-lite"/>
    </source>
</evidence>
<evidence type="ECO:0000256" key="3">
    <source>
        <dbReference type="ARBA" id="ARBA00022679"/>
    </source>
</evidence>
<dbReference type="PROSITE" id="PS51143">
    <property type="entry name" value="MT_A70"/>
    <property type="match status" value="1"/>
</dbReference>
<name>A0A3N4KDT4_9PEZI</name>
<evidence type="ECO:0000313" key="8">
    <source>
        <dbReference type="EMBL" id="RPB08686.1"/>
    </source>
</evidence>
<dbReference type="PANTHER" id="PTHR12829:SF7">
    <property type="entry name" value="N6-ADENOSINE-METHYLTRANSFERASE CATALYTIC SUBUNIT"/>
    <property type="match status" value="1"/>
</dbReference>
<dbReference type="GO" id="GO:0001734">
    <property type="term" value="F:mRNA m(6)A methyltransferase activity"/>
    <property type="evidence" value="ECO:0007669"/>
    <property type="project" value="UniProtKB-EC"/>
</dbReference>
<dbReference type="EC" id="2.1.1.348" evidence="1"/>
<dbReference type="AlphaFoldDB" id="A0A3N4KDT4"/>
<keyword evidence="4" id="KW-0949">S-adenosyl-L-methionine</keyword>
<dbReference type="PANTHER" id="PTHR12829">
    <property type="entry name" value="N6-ADENOSINE-METHYLTRANSFERASE"/>
    <property type="match status" value="1"/>
</dbReference>
<dbReference type="InterPro" id="IPR007757">
    <property type="entry name" value="MT-A70-like"/>
</dbReference>
<evidence type="ECO:0000313" key="9">
    <source>
        <dbReference type="Proteomes" id="UP000277580"/>
    </source>
</evidence>
<sequence length="385" mass="43628">MPINLCLEPHPPRWSSEDVTTGSPSVESPVTSKGGLNEETSDDEEVLDEEDLEDEEEGISRRSMTPALSFALLGLISRAPSHPAYVAHCSYLLEGRCKSASRHNRCCRDKLHFKRIIHAQTDVRLGDCSFLDSCDMSDRCPYIHYQPLFPESVIKRIQELNKEDASAPPQWIRCDITKFDLGILGKFRAIMADPPWDIRMTLPYGTVPDQAIIDLPLGSLQDEGLFFLWCTARTIDAGHACLRAWGYRFCDEIAWVKVDHLNRLISVGRTGHWLNHTMEHCLVGIKGNPTWVNKGIDMDVIVAQPRATSHKPDEIYDVIGRLVGLEARKLELFGREHNIRKGWLSMLLPLMFKTIKGDLLKFPPQLSGISFHIVIFTKRHLKGHT</sequence>